<evidence type="ECO:0000256" key="3">
    <source>
        <dbReference type="ARBA" id="ARBA00022729"/>
    </source>
</evidence>
<dbReference type="Gene3D" id="3.10.105.10">
    <property type="entry name" value="Dipeptide-binding Protein, Domain 3"/>
    <property type="match status" value="1"/>
</dbReference>
<sequence>MKHRSLALALMAAVLSGPACAETLKIVMESRLGNLDPILSASHQTREHGYLIYDTLFAEDAQGQAQPQMIDEYSVSEDGKTYRFKLREGLAFHDGAPVTAKDAVASIKRWGQRDRMGLAIMKATDSLEAEDDSTFVLKLNTPLGVVIDAFAKPSGVPLFIMPEAAAATPITEAITNYVGSGPFKFVEDEYSPGVKSIYVKNEDYKPRSEEPSGMAGGKVAKVERIERIEIADPLTAVNSLTEGEVDFMQNVPLDLAPLVEGNEEITTAHLDKAGYQYGYRLNFLHPPFDNKLVRQAALYAVGQKEILQAQFGDADNYQACGAIFGCGTTYESDVMADIAIEAQPEKAKALLAEAGYNGETVLLLHVTDNPAMAAVGPVMAQQLRAAGFNVEMQAMDFMTMLSRRASQEAVDKGGWSIFITSWQVPEVSDPVRSYMIVSEGTKGYAGWGDVPAIDQNIQAFLAEPDVAKRKEIAAEIQKIVYEEGIYAPLGQSSRLNAWTNKVDGLIPNGPTVFWNVTKSAEK</sequence>
<keyword evidence="7" id="KW-1185">Reference proteome</keyword>
<name>K2NA74_9HYPH</name>
<dbReference type="RefSeq" id="WP_009755775.1">
    <property type="nucleotide sequence ID" value="NZ_AMSI01000001.1"/>
</dbReference>
<evidence type="ECO:0000256" key="1">
    <source>
        <dbReference type="ARBA" id="ARBA00004418"/>
    </source>
</evidence>
<comment type="similarity">
    <text evidence="2">Belongs to the bacterial solute-binding protein 5 family.</text>
</comment>
<dbReference type="GO" id="GO:0015833">
    <property type="term" value="P:peptide transport"/>
    <property type="evidence" value="ECO:0007669"/>
    <property type="project" value="TreeGrafter"/>
</dbReference>
<feature type="chain" id="PRO_5003862069" evidence="4">
    <location>
        <begin position="22"/>
        <end position="522"/>
    </location>
</feature>
<dbReference type="InterPro" id="IPR030678">
    <property type="entry name" value="Peptide/Ni-bd"/>
</dbReference>
<dbReference type="Gene3D" id="3.90.76.10">
    <property type="entry name" value="Dipeptide-binding Protein, Domain 1"/>
    <property type="match status" value="1"/>
</dbReference>
<evidence type="ECO:0000256" key="4">
    <source>
        <dbReference type="SAM" id="SignalP"/>
    </source>
</evidence>
<dbReference type="STRING" id="721133.SAMN05216176_102458"/>
<dbReference type="Pfam" id="PF00496">
    <property type="entry name" value="SBP_bac_5"/>
    <property type="match status" value="1"/>
</dbReference>
<dbReference type="Gene3D" id="3.40.190.10">
    <property type="entry name" value="Periplasmic binding protein-like II"/>
    <property type="match status" value="1"/>
</dbReference>
<dbReference type="eggNOG" id="COG0747">
    <property type="taxonomic scope" value="Bacteria"/>
</dbReference>
<evidence type="ECO:0000313" key="6">
    <source>
        <dbReference type="EMBL" id="EKF44528.1"/>
    </source>
</evidence>
<dbReference type="PATRIC" id="fig|1231190.3.peg.477"/>
<reference evidence="6 7" key="1">
    <citation type="journal article" date="2012" name="J. Bacteriol.">
        <title>Genome Sequence of Nitratireductor indicus Type Strain C115.</title>
        <authorList>
            <person name="Lai Q."/>
            <person name="Li G."/>
            <person name="Yu Z."/>
            <person name="Shao Z."/>
        </authorList>
    </citation>
    <scope>NUCLEOTIDE SEQUENCE [LARGE SCALE GENOMIC DNA]</scope>
    <source>
        <strain evidence="6 7">C115</strain>
    </source>
</reference>
<accession>K2NA74</accession>
<dbReference type="PANTHER" id="PTHR30290">
    <property type="entry name" value="PERIPLASMIC BINDING COMPONENT OF ABC TRANSPORTER"/>
    <property type="match status" value="1"/>
</dbReference>
<dbReference type="SUPFAM" id="SSF53850">
    <property type="entry name" value="Periplasmic binding protein-like II"/>
    <property type="match status" value="1"/>
</dbReference>
<dbReference type="OrthoDB" id="9803988at2"/>
<proteinExistence type="inferred from homology"/>
<dbReference type="InterPro" id="IPR000914">
    <property type="entry name" value="SBP_5_dom"/>
</dbReference>
<dbReference type="PANTHER" id="PTHR30290:SF38">
    <property type="entry name" value="D,D-DIPEPTIDE-BINDING PERIPLASMIC PROTEIN DDPA-RELATED"/>
    <property type="match status" value="1"/>
</dbReference>
<dbReference type="PIRSF" id="PIRSF002741">
    <property type="entry name" value="MppA"/>
    <property type="match status" value="1"/>
</dbReference>
<gene>
    <name evidence="6" type="ORF">NA8A_02260</name>
</gene>
<comment type="caution">
    <text evidence="6">The sequence shown here is derived from an EMBL/GenBank/DDBJ whole genome shotgun (WGS) entry which is preliminary data.</text>
</comment>
<dbReference type="GO" id="GO:1904680">
    <property type="term" value="F:peptide transmembrane transporter activity"/>
    <property type="evidence" value="ECO:0007669"/>
    <property type="project" value="TreeGrafter"/>
</dbReference>
<comment type="subcellular location">
    <subcellularLocation>
        <location evidence="1">Periplasm</location>
    </subcellularLocation>
</comment>
<dbReference type="EMBL" id="AMSI01000001">
    <property type="protein sequence ID" value="EKF44528.1"/>
    <property type="molecule type" value="Genomic_DNA"/>
</dbReference>
<feature type="domain" description="Solute-binding protein family 5" evidence="5">
    <location>
        <begin position="65"/>
        <end position="438"/>
    </location>
</feature>
<evidence type="ECO:0000313" key="7">
    <source>
        <dbReference type="Proteomes" id="UP000007374"/>
    </source>
</evidence>
<evidence type="ECO:0000256" key="2">
    <source>
        <dbReference type="ARBA" id="ARBA00005695"/>
    </source>
</evidence>
<organism evidence="6 7">
    <name type="scientific">Nitratireductor indicus C115</name>
    <dbReference type="NCBI Taxonomy" id="1231190"/>
    <lineage>
        <taxon>Bacteria</taxon>
        <taxon>Pseudomonadati</taxon>
        <taxon>Pseudomonadota</taxon>
        <taxon>Alphaproteobacteria</taxon>
        <taxon>Hyphomicrobiales</taxon>
        <taxon>Phyllobacteriaceae</taxon>
        <taxon>Nitratireductor</taxon>
    </lineage>
</organism>
<evidence type="ECO:0000259" key="5">
    <source>
        <dbReference type="Pfam" id="PF00496"/>
    </source>
</evidence>
<dbReference type="GO" id="GO:0030288">
    <property type="term" value="C:outer membrane-bounded periplasmic space"/>
    <property type="evidence" value="ECO:0007669"/>
    <property type="project" value="UniProtKB-ARBA"/>
</dbReference>
<dbReference type="Proteomes" id="UP000007374">
    <property type="component" value="Unassembled WGS sequence"/>
</dbReference>
<dbReference type="CDD" id="cd08502">
    <property type="entry name" value="PBP2_NikA_DppA_OppA_like_16"/>
    <property type="match status" value="1"/>
</dbReference>
<dbReference type="AlphaFoldDB" id="K2NA74"/>
<dbReference type="GO" id="GO:0043190">
    <property type="term" value="C:ATP-binding cassette (ABC) transporter complex"/>
    <property type="evidence" value="ECO:0007669"/>
    <property type="project" value="InterPro"/>
</dbReference>
<dbReference type="InterPro" id="IPR039424">
    <property type="entry name" value="SBP_5"/>
</dbReference>
<protein>
    <submittedName>
        <fullName evidence="6">Extracellular solute-binding protein</fullName>
    </submittedName>
</protein>
<keyword evidence="3 4" id="KW-0732">Signal</keyword>
<feature type="signal peptide" evidence="4">
    <location>
        <begin position="1"/>
        <end position="21"/>
    </location>
</feature>